<accession>A0A6J3PR76</accession>
<dbReference type="InParanoid" id="A0A6J3PR76"/>
<dbReference type="AlphaFoldDB" id="A0A6J3PR76"/>
<sequence>MGEGADSGARPPGFQPQLCLFLAVWPQASYLATLGLSFSIYKMGMLVTAPSRDRMYGYMESSEQRPVRLALRRHSCCDLSSSRRGQGKPVQELKEGPAATHQEARGTLPSSTVFSPSQSSYLTCHPGSQLARLRLRGSLRGVPVLQGSEPGSWGSGGLGVVERGRYHVPLLRCPGSEGQAGGWVGSRGHQSACIPRRDAGVGFPMDPAKQASRKPGLEWCGATLVPGGELRLQCQRAAHVTLCPWLSPQPLPLPPSTPARAMRPRMLPVFFGESIEVNPEPTPEIRCNSEVKYASEKHFRDKVFYAPVPTVTAYSETIVAAPNCTWRSYRSQLTLEPRPRALRFRSTTIIFPKRARSSFRTTLHLSLGRPRRWFTASVQLQLCPRPGPGLLGPAPL</sequence>
<dbReference type="OrthoDB" id="9946281at2759"/>
<dbReference type="GO" id="GO:1900158">
    <property type="term" value="P:negative regulation of bone mineralization involved in bone maturation"/>
    <property type="evidence" value="ECO:0007669"/>
    <property type="project" value="TreeGrafter"/>
</dbReference>
<dbReference type="GO" id="GO:0048705">
    <property type="term" value="P:skeletal system morphogenesis"/>
    <property type="evidence" value="ECO:0007669"/>
    <property type="project" value="TreeGrafter"/>
</dbReference>
<reference evidence="8" key="1">
    <citation type="submission" date="2025-08" db="UniProtKB">
        <authorList>
            <consortium name="RefSeq"/>
        </authorList>
    </citation>
    <scope>IDENTIFICATION</scope>
    <source>
        <tissue evidence="8">Spleen</tissue>
    </source>
</reference>
<feature type="region of interest" description="Disordered" evidence="6">
    <location>
        <begin position="80"/>
        <end position="113"/>
    </location>
</feature>
<dbReference type="PANTHER" id="PTHR31848:SF0">
    <property type="entry name" value="REFILIN-A"/>
    <property type="match status" value="1"/>
</dbReference>
<evidence type="ECO:0000256" key="4">
    <source>
        <dbReference type="ARBA" id="ARBA00022490"/>
    </source>
</evidence>
<organism evidence="7 8">
    <name type="scientific">Tursiops truncatus</name>
    <name type="common">Atlantic bottle-nosed dolphin</name>
    <name type="synonym">Delphinus truncatus</name>
    <dbReference type="NCBI Taxonomy" id="9739"/>
    <lineage>
        <taxon>Eukaryota</taxon>
        <taxon>Metazoa</taxon>
        <taxon>Chordata</taxon>
        <taxon>Craniata</taxon>
        <taxon>Vertebrata</taxon>
        <taxon>Euteleostomi</taxon>
        <taxon>Mammalia</taxon>
        <taxon>Eutheria</taxon>
        <taxon>Laurasiatheria</taxon>
        <taxon>Artiodactyla</taxon>
        <taxon>Whippomorpha</taxon>
        <taxon>Cetacea</taxon>
        <taxon>Odontoceti</taxon>
        <taxon>Delphinidae</taxon>
        <taxon>Tursiops</taxon>
    </lineage>
</organism>
<evidence type="ECO:0000256" key="3">
    <source>
        <dbReference type="ARBA" id="ARBA00011189"/>
    </source>
</evidence>
<evidence type="ECO:0000256" key="1">
    <source>
        <dbReference type="ARBA" id="ARBA00004245"/>
    </source>
</evidence>
<keyword evidence="4" id="KW-0963">Cytoplasm</keyword>
<evidence type="ECO:0000313" key="7">
    <source>
        <dbReference type="Proteomes" id="UP000245320"/>
    </source>
</evidence>
<dbReference type="InterPro" id="IPR028215">
    <property type="entry name" value="Refilin"/>
</dbReference>
<dbReference type="GO" id="GO:0061182">
    <property type="term" value="P:negative regulation of chondrocyte development"/>
    <property type="evidence" value="ECO:0007669"/>
    <property type="project" value="TreeGrafter"/>
</dbReference>
<comment type="similarity">
    <text evidence="2">Belongs to the Refilin family.</text>
</comment>
<dbReference type="RefSeq" id="XP_033692620.1">
    <property type="nucleotide sequence ID" value="XM_033836729.1"/>
</dbReference>
<dbReference type="GO" id="GO:0031005">
    <property type="term" value="F:filamin binding"/>
    <property type="evidence" value="ECO:0007669"/>
    <property type="project" value="InterPro"/>
</dbReference>
<dbReference type="GO" id="GO:0061572">
    <property type="term" value="P:actin filament bundle organization"/>
    <property type="evidence" value="ECO:0007669"/>
    <property type="project" value="InterPro"/>
</dbReference>
<comment type="subunit">
    <text evidence="3">Interacts with FLNA and FLNB.</text>
</comment>
<dbReference type="CTD" id="144347"/>
<dbReference type="Proteomes" id="UP000245320">
    <property type="component" value="Chromosome 13"/>
</dbReference>
<comment type="subcellular location">
    <subcellularLocation>
        <location evidence="1">Cytoplasm</location>
        <location evidence="1">Cytoskeleton</location>
    </subcellularLocation>
</comment>
<keyword evidence="7" id="KW-1185">Reference proteome</keyword>
<gene>
    <name evidence="8" type="primary">LOC117307602</name>
</gene>
<proteinExistence type="inferred from homology"/>
<dbReference type="GO" id="GO:0032432">
    <property type="term" value="C:actin filament bundle"/>
    <property type="evidence" value="ECO:0007669"/>
    <property type="project" value="TreeGrafter"/>
</dbReference>
<dbReference type="Pfam" id="PF15068">
    <property type="entry name" value="FAM101"/>
    <property type="match status" value="1"/>
</dbReference>
<evidence type="ECO:0000256" key="5">
    <source>
        <dbReference type="ARBA" id="ARBA00023212"/>
    </source>
</evidence>
<evidence type="ECO:0000313" key="8">
    <source>
        <dbReference type="RefSeq" id="XP_033692620.1"/>
    </source>
</evidence>
<evidence type="ECO:0000256" key="2">
    <source>
        <dbReference type="ARBA" id="ARBA00009886"/>
    </source>
</evidence>
<keyword evidence="5" id="KW-0206">Cytoskeleton</keyword>
<evidence type="ECO:0000256" key="6">
    <source>
        <dbReference type="SAM" id="MobiDB-lite"/>
    </source>
</evidence>
<dbReference type="PANTHER" id="PTHR31848">
    <property type="match status" value="1"/>
</dbReference>
<name>A0A6J3PR76_TURTR</name>
<protein>
    <submittedName>
        <fullName evidence="8">Uncharacterized protein LOC117307602 isoform X1</fullName>
    </submittedName>
</protein>